<evidence type="ECO:0000256" key="4">
    <source>
        <dbReference type="ARBA" id="ARBA00022833"/>
    </source>
</evidence>
<keyword evidence="1" id="KW-0645">Protease</keyword>
<keyword evidence="5" id="KW-0482">Metalloprotease</keyword>
<evidence type="ECO:0000313" key="8">
    <source>
        <dbReference type="Proteomes" id="UP001596305"/>
    </source>
</evidence>
<keyword evidence="3" id="KW-0378">Hydrolase</keyword>
<proteinExistence type="predicted"/>
<dbReference type="InterPro" id="IPR028090">
    <property type="entry name" value="JAB_dom_prok"/>
</dbReference>
<dbReference type="SUPFAM" id="SSF102712">
    <property type="entry name" value="JAB1/MPN domain"/>
    <property type="match status" value="1"/>
</dbReference>
<keyword evidence="8" id="KW-1185">Reference proteome</keyword>
<accession>A0ABW1XFB7</accession>
<evidence type="ECO:0000256" key="5">
    <source>
        <dbReference type="ARBA" id="ARBA00023049"/>
    </source>
</evidence>
<evidence type="ECO:0000256" key="3">
    <source>
        <dbReference type="ARBA" id="ARBA00022801"/>
    </source>
</evidence>
<evidence type="ECO:0000256" key="2">
    <source>
        <dbReference type="ARBA" id="ARBA00022723"/>
    </source>
</evidence>
<sequence length="159" mass="17176">MSAIPQAWTVVFPRPVLQGMLDEAAAGGSTLETGGILLGHEEEGASATHLTGAGSPGPLAVREPRFFLRDLSHARMLALLAWERDRSQWVGEWHTHPLGRPMPSGLDLGSYAAHVQDPELGFRRFISVIVAWRATGECTLGAWAIDSAEARATNVRVVE</sequence>
<organism evidence="7 8">
    <name type="scientific">Oerskovia paurometabola</name>
    <dbReference type="NCBI Taxonomy" id="162170"/>
    <lineage>
        <taxon>Bacteria</taxon>
        <taxon>Bacillati</taxon>
        <taxon>Actinomycetota</taxon>
        <taxon>Actinomycetes</taxon>
        <taxon>Micrococcales</taxon>
        <taxon>Cellulomonadaceae</taxon>
        <taxon>Oerskovia</taxon>
    </lineage>
</organism>
<keyword evidence="4" id="KW-0862">Zinc</keyword>
<dbReference type="Pfam" id="PF14464">
    <property type="entry name" value="Prok-JAB"/>
    <property type="match status" value="1"/>
</dbReference>
<dbReference type="EMBL" id="JBHSTM010000013">
    <property type="protein sequence ID" value="MFC6426902.1"/>
    <property type="molecule type" value="Genomic_DNA"/>
</dbReference>
<keyword evidence="2" id="KW-0479">Metal-binding</keyword>
<name>A0ABW1XFB7_9CELL</name>
<comment type="caution">
    <text evidence="7">The sequence shown here is derived from an EMBL/GenBank/DDBJ whole genome shotgun (WGS) entry which is preliminary data.</text>
</comment>
<dbReference type="Gene3D" id="3.40.140.10">
    <property type="entry name" value="Cytidine Deaminase, domain 2"/>
    <property type="match status" value="1"/>
</dbReference>
<feature type="domain" description="JAB" evidence="6">
    <location>
        <begin position="15"/>
        <end position="133"/>
    </location>
</feature>
<evidence type="ECO:0000259" key="6">
    <source>
        <dbReference type="Pfam" id="PF14464"/>
    </source>
</evidence>
<dbReference type="RefSeq" id="WP_204808841.1">
    <property type="nucleotide sequence ID" value="NZ_BAAAIY010000006.1"/>
</dbReference>
<dbReference type="Proteomes" id="UP001596305">
    <property type="component" value="Unassembled WGS sequence"/>
</dbReference>
<evidence type="ECO:0000313" key="7">
    <source>
        <dbReference type="EMBL" id="MFC6426902.1"/>
    </source>
</evidence>
<gene>
    <name evidence="7" type="ORF">ACFP71_18870</name>
</gene>
<evidence type="ECO:0000256" key="1">
    <source>
        <dbReference type="ARBA" id="ARBA00022670"/>
    </source>
</evidence>
<protein>
    <submittedName>
        <fullName evidence="7">Mov34/MPN/PAD-1 family protein</fullName>
    </submittedName>
</protein>
<reference evidence="8" key="1">
    <citation type="journal article" date="2019" name="Int. J. Syst. Evol. Microbiol.">
        <title>The Global Catalogue of Microorganisms (GCM) 10K type strain sequencing project: providing services to taxonomists for standard genome sequencing and annotation.</title>
        <authorList>
            <consortium name="The Broad Institute Genomics Platform"/>
            <consortium name="The Broad Institute Genome Sequencing Center for Infectious Disease"/>
            <person name="Wu L."/>
            <person name="Ma J."/>
        </authorList>
    </citation>
    <scope>NUCLEOTIDE SEQUENCE [LARGE SCALE GENOMIC DNA]</scope>
    <source>
        <strain evidence="8">CCUG 47105</strain>
    </source>
</reference>